<evidence type="ECO:0000256" key="1">
    <source>
        <dbReference type="SAM" id="SignalP"/>
    </source>
</evidence>
<feature type="chain" id="PRO_5016308516" description="CHAT domain-containing protein" evidence="1">
    <location>
        <begin position="23"/>
        <end position="991"/>
    </location>
</feature>
<dbReference type="InterPro" id="IPR024983">
    <property type="entry name" value="CHAT_dom"/>
</dbReference>
<reference evidence="3 4" key="1">
    <citation type="submission" date="2018-05" db="EMBL/GenBank/DDBJ databases">
        <title>Zavarzinia sp. HR-AS.</title>
        <authorList>
            <person name="Lee Y."/>
            <person name="Jeon C.O."/>
        </authorList>
    </citation>
    <scope>NUCLEOTIDE SEQUENCE [LARGE SCALE GENOMIC DNA]</scope>
    <source>
        <strain evidence="3 4">HR-AS</strain>
    </source>
</reference>
<evidence type="ECO:0000259" key="2">
    <source>
        <dbReference type="Pfam" id="PF12770"/>
    </source>
</evidence>
<protein>
    <recommendedName>
        <fullName evidence="2">CHAT domain-containing protein</fullName>
    </recommendedName>
</protein>
<dbReference type="EMBL" id="QGLE01000002">
    <property type="protein sequence ID" value="PWR25061.1"/>
    <property type="molecule type" value="Genomic_DNA"/>
</dbReference>
<comment type="caution">
    <text evidence="3">The sequence shown here is derived from an EMBL/GenBank/DDBJ whole genome shotgun (WGS) entry which is preliminary data.</text>
</comment>
<dbReference type="Pfam" id="PF12770">
    <property type="entry name" value="CHAT"/>
    <property type="match status" value="1"/>
</dbReference>
<dbReference type="AlphaFoldDB" id="A0A317EE82"/>
<name>A0A317EE82_9PROT</name>
<accession>A0A317EE82</accession>
<gene>
    <name evidence="3" type="ORF">DKG74_04650</name>
</gene>
<evidence type="ECO:0000313" key="4">
    <source>
        <dbReference type="Proteomes" id="UP000245461"/>
    </source>
</evidence>
<dbReference type="Gene3D" id="1.25.40.10">
    <property type="entry name" value="Tetratricopeptide repeat domain"/>
    <property type="match status" value="2"/>
</dbReference>
<sequence length="991" mass="103014">MTGPRLRGVAWMALPLILAACASTGDGTRDIPRDAGKNLVGEACTLTETAPTGAARRGFTIQCGSWQQPSARLSEVESASDPAALLSGGAWRGEIDTRMACAKAQPAHFADGLSGAMAQCRLLNGGFPTVIAAMASDDGRLILADGIPAALPVIERSALAAFGRTALGVQAADSQAIELIRQSTGRPLTGAGTLDVYYAAMSKAQYEDTIQDFAASEDSYRAAMLAQAEALGADDPGGADPLMHVALEMSNQGRFDDAGPLFDEAQRLATANPNPASLPRLLSYRAIDAANRNKLDLALSYAEQATEQRRKLARELGGVPGGGGGDLLVFAGASASSVAVDIAQSLHTEAALRLRLGDLAGAADKADEALAMAAGSRATPPWWRPQFLETRATIASAAGNPASAIAIQGEAVSLWARILPQSTPEGLARLGLGRLLFAGGAEDQAIDSYRQGLSILKARNAEIRPRDLIGFLDVASTLAARRPDQADGLRIEMFEAMQLMRSGVTSRTVSLATARLAAGDQAVGGVIRAQQENERRRYALVAELNRALAAPSDLRDTAKITRLRQDLDTVEREGRGLDETLQAASSGYRQLLATPVGAAELQGLLKPGEAVAAFASSENATYGFLVAADRLRVWRIDIGDQGLGDVVVSLRRGVLPAAGASGRFPVDLAQQLYAALFGPIADDLAGIDRLVTTANGPLASIPFGILVVSPGTAPAGDYRGIDWMVRHQALSAAPSVRAFADLRKVPTAAAGTSALIGFGDYRPPQDIGSLFASLPAGCQRDRKVLGSLGALPATAGEVRRVAQLVGAGADSLLLGPAFTKEAVLAKPLSDYRILYFATHAVLASEIRCFSEPALLATPGAGSGIDSALLRLSDILNLKLDADLVVLSACNTAGTDGKSGGEALSGLARAFFYAGARRLVVSHWQVPDDSTAALMLGVFDRHGPGVGGAEALRQAQLAMIDGRTGGIGASWSHPFYWAGFTAIGDGTGVKVP</sequence>
<dbReference type="InterPro" id="IPR011990">
    <property type="entry name" value="TPR-like_helical_dom_sf"/>
</dbReference>
<dbReference type="OrthoDB" id="9787760at2"/>
<keyword evidence="4" id="KW-1185">Reference proteome</keyword>
<proteinExistence type="predicted"/>
<dbReference type="PROSITE" id="PS51257">
    <property type="entry name" value="PROKAR_LIPOPROTEIN"/>
    <property type="match status" value="1"/>
</dbReference>
<evidence type="ECO:0000313" key="3">
    <source>
        <dbReference type="EMBL" id="PWR25061.1"/>
    </source>
</evidence>
<keyword evidence="1" id="KW-0732">Signal</keyword>
<feature type="signal peptide" evidence="1">
    <location>
        <begin position="1"/>
        <end position="22"/>
    </location>
</feature>
<dbReference type="Proteomes" id="UP000245461">
    <property type="component" value="Unassembled WGS sequence"/>
</dbReference>
<organism evidence="3 4">
    <name type="scientific">Zavarzinia aquatilis</name>
    <dbReference type="NCBI Taxonomy" id="2211142"/>
    <lineage>
        <taxon>Bacteria</taxon>
        <taxon>Pseudomonadati</taxon>
        <taxon>Pseudomonadota</taxon>
        <taxon>Alphaproteobacteria</taxon>
        <taxon>Rhodospirillales</taxon>
        <taxon>Zavarziniaceae</taxon>
        <taxon>Zavarzinia</taxon>
    </lineage>
</organism>
<feature type="domain" description="CHAT" evidence="2">
    <location>
        <begin position="667"/>
        <end position="984"/>
    </location>
</feature>
<dbReference type="SUPFAM" id="SSF48452">
    <property type="entry name" value="TPR-like"/>
    <property type="match status" value="1"/>
</dbReference>